<comment type="caution">
    <text evidence="2">The sequence shown here is derived from an EMBL/GenBank/DDBJ whole genome shotgun (WGS) entry which is preliminary data.</text>
</comment>
<evidence type="ECO:0000313" key="3">
    <source>
        <dbReference type="Proteomes" id="UP000287651"/>
    </source>
</evidence>
<reference evidence="2 3" key="1">
    <citation type="journal article" date="2014" name="Agronomy (Basel)">
        <title>A Draft Genome Sequence for Ensete ventricosum, the Drought-Tolerant Tree Against Hunger.</title>
        <authorList>
            <person name="Harrison J."/>
            <person name="Moore K.A."/>
            <person name="Paszkiewicz K."/>
            <person name="Jones T."/>
            <person name="Grant M."/>
            <person name="Ambacheew D."/>
            <person name="Muzemil S."/>
            <person name="Studholme D.J."/>
        </authorList>
    </citation>
    <scope>NUCLEOTIDE SEQUENCE [LARGE SCALE GENOMIC DNA]</scope>
</reference>
<protein>
    <submittedName>
        <fullName evidence="2">Uncharacterized protein</fullName>
    </submittedName>
</protein>
<name>A0A426ZCR4_ENSVE</name>
<dbReference type="EMBL" id="AMZH03007263">
    <property type="protein sequence ID" value="RRT61749.1"/>
    <property type="molecule type" value="Genomic_DNA"/>
</dbReference>
<feature type="region of interest" description="Disordered" evidence="1">
    <location>
        <begin position="55"/>
        <end position="80"/>
    </location>
</feature>
<evidence type="ECO:0000313" key="2">
    <source>
        <dbReference type="EMBL" id="RRT61749.1"/>
    </source>
</evidence>
<feature type="compositionally biased region" description="Polar residues" evidence="1">
    <location>
        <begin position="70"/>
        <end position="80"/>
    </location>
</feature>
<gene>
    <name evidence="2" type="ORF">B296_00043936</name>
</gene>
<accession>A0A426ZCR4</accession>
<dbReference type="Proteomes" id="UP000287651">
    <property type="component" value="Unassembled WGS sequence"/>
</dbReference>
<organism evidence="2 3">
    <name type="scientific">Ensete ventricosum</name>
    <name type="common">Abyssinian banana</name>
    <name type="synonym">Musa ensete</name>
    <dbReference type="NCBI Taxonomy" id="4639"/>
    <lineage>
        <taxon>Eukaryota</taxon>
        <taxon>Viridiplantae</taxon>
        <taxon>Streptophyta</taxon>
        <taxon>Embryophyta</taxon>
        <taxon>Tracheophyta</taxon>
        <taxon>Spermatophyta</taxon>
        <taxon>Magnoliopsida</taxon>
        <taxon>Liliopsida</taxon>
        <taxon>Zingiberales</taxon>
        <taxon>Musaceae</taxon>
        <taxon>Ensete</taxon>
    </lineage>
</organism>
<evidence type="ECO:0000256" key="1">
    <source>
        <dbReference type="SAM" id="MobiDB-lite"/>
    </source>
</evidence>
<sequence length="132" mass="14365">MNYANDSSSFWLILRRDGAINLGRALAKFSLNYLLRDVGDDRLDHLGQSLHLVGESEEGLGGDGESSRLNTSGERPGSLNSHQQWLGVCVGVFPSPRRGKASCPILRACWAAATSFSALLSIEHSYDIKPSF</sequence>
<proteinExistence type="predicted"/>
<dbReference type="AlphaFoldDB" id="A0A426ZCR4"/>